<organism evidence="6 7">
    <name type="scientific">Paenibacillus sediminis</name>
    <dbReference type="NCBI Taxonomy" id="664909"/>
    <lineage>
        <taxon>Bacteria</taxon>
        <taxon>Bacillati</taxon>
        <taxon>Bacillota</taxon>
        <taxon>Bacilli</taxon>
        <taxon>Bacillales</taxon>
        <taxon>Paenibacillaceae</taxon>
        <taxon>Paenibacillus</taxon>
    </lineage>
</organism>
<dbReference type="GO" id="GO:0032259">
    <property type="term" value="P:methylation"/>
    <property type="evidence" value="ECO:0007669"/>
    <property type="project" value="UniProtKB-KW"/>
</dbReference>
<dbReference type="Gene3D" id="1.10.1660.10">
    <property type="match status" value="1"/>
</dbReference>
<dbReference type="InterPro" id="IPR009061">
    <property type="entry name" value="DNA-bd_dom_put_sf"/>
</dbReference>
<dbReference type="PANTHER" id="PTHR30204">
    <property type="entry name" value="REDOX-CYCLING DRUG-SENSING TRANSCRIPTIONAL ACTIVATOR SOXR"/>
    <property type="match status" value="1"/>
</dbReference>
<dbReference type="PROSITE" id="PS50937">
    <property type="entry name" value="HTH_MERR_2"/>
    <property type="match status" value="1"/>
</dbReference>
<dbReference type="InterPro" id="IPR013216">
    <property type="entry name" value="Methyltransf_11"/>
</dbReference>
<dbReference type="PANTHER" id="PTHR30204:SF69">
    <property type="entry name" value="MERR-FAMILY TRANSCRIPTIONAL REGULATOR"/>
    <property type="match status" value="1"/>
</dbReference>
<proteinExistence type="predicted"/>
<evidence type="ECO:0000313" key="6">
    <source>
        <dbReference type="EMBL" id="MBP1935211.1"/>
    </source>
</evidence>
<keyword evidence="6" id="KW-0808">Transferase</keyword>
<keyword evidence="3" id="KW-0238">DNA-binding</keyword>
<dbReference type="SUPFAM" id="SSF53335">
    <property type="entry name" value="S-adenosyl-L-methionine-dependent methyltransferases"/>
    <property type="match status" value="1"/>
</dbReference>
<dbReference type="Proteomes" id="UP001519273">
    <property type="component" value="Unassembled WGS sequence"/>
</dbReference>
<dbReference type="Gene3D" id="3.40.50.150">
    <property type="entry name" value="Vaccinia Virus protein VP39"/>
    <property type="match status" value="1"/>
</dbReference>
<dbReference type="InterPro" id="IPR047057">
    <property type="entry name" value="MerR_fam"/>
</dbReference>
<dbReference type="CDD" id="cd02440">
    <property type="entry name" value="AdoMet_MTases"/>
    <property type="match status" value="1"/>
</dbReference>
<keyword evidence="4" id="KW-0804">Transcription</keyword>
<dbReference type="InterPro" id="IPR000551">
    <property type="entry name" value="MerR-type_HTH_dom"/>
</dbReference>
<name>A0ABS4GYA0_9BACL</name>
<keyword evidence="7" id="KW-1185">Reference proteome</keyword>
<evidence type="ECO:0000259" key="5">
    <source>
        <dbReference type="PROSITE" id="PS50937"/>
    </source>
</evidence>
<reference evidence="6 7" key="1">
    <citation type="submission" date="2021-03" db="EMBL/GenBank/DDBJ databases">
        <title>Genomic Encyclopedia of Type Strains, Phase IV (KMG-IV): sequencing the most valuable type-strain genomes for metagenomic binning, comparative biology and taxonomic classification.</title>
        <authorList>
            <person name="Goeker M."/>
        </authorList>
    </citation>
    <scope>NUCLEOTIDE SEQUENCE [LARGE SCALE GENOMIC DNA]</scope>
    <source>
        <strain evidence="6 7">DSM 23491</strain>
    </source>
</reference>
<sequence>MTFMKIKELAAKLQITPRAIRFYEEKGLIHPAKQPNNDYRLFSENDAWRIQTISSLREVGMSIDHIRAVLSELDDGNDNEILYYLEQQRSAMYSQWIELKQMIQTTDEMIDLLKQQKTLQIEHIVHLANGSKRLRDLRKTWSDRWNFDRQASFYDELVTSRQAINLYENYEQALDLTLAWVTPSKTEKGLDIGTGTGNLAGRFLQAGIPMAAIDQSKQMLKQCQMKYPHLETKLGNFLAIPYLDDQFDFIVTSYALHHLTDEQKLIALEEMARVLQPHGRICITDLMFENEAARSRYLRELEQQGAFEMKDAILDEYYADKSLILDWFEKKGYMTRHEQLSDLLHIVYAVPIRKR</sequence>
<dbReference type="Pfam" id="PF08241">
    <property type="entry name" value="Methyltransf_11"/>
    <property type="match status" value="1"/>
</dbReference>
<keyword evidence="6" id="KW-0489">Methyltransferase</keyword>
<evidence type="ECO:0000313" key="7">
    <source>
        <dbReference type="Proteomes" id="UP001519273"/>
    </source>
</evidence>
<dbReference type="SMART" id="SM00422">
    <property type="entry name" value="HTH_MERR"/>
    <property type="match status" value="1"/>
</dbReference>
<evidence type="ECO:0000256" key="3">
    <source>
        <dbReference type="ARBA" id="ARBA00023125"/>
    </source>
</evidence>
<evidence type="ECO:0000256" key="2">
    <source>
        <dbReference type="ARBA" id="ARBA00023015"/>
    </source>
</evidence>
<evidence type="ECO:0000256" key="1">
    <source>
        <dbReference type="ARBA" id="ARBA00022491"/>
    </source>
</evidence>
<protein>
    <submittedName>
        <fullName evidence="6">AdoMet-dependent methyltransferase</fullName>
        <ecNumber evidence="6">2.1.1.-</ecNumber>
    </submittedName>
</protein>
<dbReference type="InterPro" id="IPR029063">
    <property type="entry name" value="SAM-dependent_MTases_sf"/>
</dbReference>
<keyword evidence="1" id="KW-0678">Repressor</keyword>
<keyword evidence="2" id="KW-0805">Transcription regulation</keyword>
<dbReference type="CDD" id="cd00592">
    <property type="entry name" value="HTH_MerR-like"/>
    <property type="match status" value="1"/>
</dbReference>
<comment type="caution">
    <text evidence="6">The sequence shown here is derived from an EMBL/GenBank/DDBJ whole genome shotgun (WGS) entry which is preliminary data.</text>
</comment>
<dbReference type="EC" id="2.1.1.-" evidence="6"/>
<dbReference type="Pfam" id="PF13411">
    <property type="entry name" value="MerR_1"/>
    <property type="match status" value="1"/>
</dbReference>
<dbReference type="SUPFAM" id="SSF46955">
    <property type="entry name" value="Putative DNA-binding domain"/>
    <property type="match status" value="1"/>
</dbReference>
<gene>
    <name evidence="6" type="ORF">J2Z20_000072</name>
</gene>
<evidence type="ECO:0000256" key="4">
    <source>
        <dbReference type="ARBA" id="ARBA00023163"/>
    </source>
</evidence>
<dbReference type="GO" id="GO:0008168">
    <property type="term" value="F:methyltransferase activity"/>
    <property type="evidence" value="ECO:0007669"/>
    <property type="project" value="UniProtKB-KW"/>
</dbReference>
<dbReference type="EMBL" id="JAGGKP010000001">
    <property type="protein sequence ID" value="MBP1935211.1"/>
    <property type="molecule type" value="Genomic_DNA"/>
</dbReference>
<accession>A0ABS4GYA0</accession>
<feature type="domain" description="HTH merR-type" evidence="5">
    <location>
        <begin position="1"/>
        <end position="72"/>
    </location>
</feature>